<evidence type="ECO:0000313" key="5">
    <source>
        <dbReference type="Proteomes" id="UP001219037"/>
    </source>
</evidence>
<reference evidence="4 5" key="1">
    <citation type="submission" date="2023-04" db="EMBL/GenBank/DDBJ databases">
        <title>Funneling lignin-derived compounds into biodiesel using alkali-halophilic Citricoccus sp. P2.</title>
        <authorList>
            <person name="Luo C.-B."/>
        </authorList>
    </citation>
    <scope>NUCLEOTIDE SEQUENCE [LARGE SCALE GENOMIC DNA]</scope>
    <source>
        <strain evidence="4 5">P2</strain>
    </source>
</reference>
<feature type="transmembrane region" description="Helical" evidence="2">
    <location>
        <begin position="55"/>
        <end position="76"/>
    </location>
</feature>
<protein>
    <submittedName>
        <fullName evidence="4">Septum formation family protein</fullName>
    </submittedName>
</protein>
<evidence type="ECO:0000256" key="2">
    <source>
        <dbReference type="SAM" id="Phobius"/>
    </source>
</evidence>
<dbReference type="InterPro" id="IPR026004">
    <property type="entry name" value="Septum_form"/>
</dbReference>
<feature type="region of interest" description="Disordered" evidence="1">
    <location>
        <begin position="1"/>
        <end position="48"/>
    </location>
</feature>
<feature type="compositionally biased region" description="Basic residues" evidence="1">
    <location>
        <begin position="39"/>
        <end position="48"/>
    </location>
</feature>
<evidence type="ECO:0000313" key="4">
    <source>
        <dbReference type="EMBL" id="WFP16033.1"/>
    </source>
</evidence>
<feature type="domain" description="Septum formation-related" evidence="3">
    <location>
        <begin position="116"/>
        <end position="210"/>
    </location>
</feature>
<feature type="compositionally biased region" description="Acidic residues" evidence="1">
    <location>
        <begin position="231"/>
        <end position="244"/>
    </location>
</feature>
<feature type="compositionally biased region" description="Polar residues" evidence="1">
    <location>
        <begin position="207"/>
        <end position="229"/>
    </location>
</feature>
<gene>
    <name evidence="4" type="ORF">P8192_11615</name>
</gene>
<name>A0ABY8H5V1_9MICC</name>
<feature type="compositionally biased region" description="Polar residues" evidence="1">
    <location>
        <begin position="81"/>
        <end position="92"/>
    </location>
</feature>
<keyword evidence="5" id="KW-1185">Reference proteome</keyword>
<feature type="region of interest" description="Disordered" evidence="1">
    <location>
        <begin position="81"/>
        <end position="101"/>
    </location>
</feature>
<keyword evidence="2" id="KW-0472">Membrane</keyword>
<sequence>MTQPPDENVEGPAETTPEDPFTVSDEAPQTSVLADTERKKSRRDVRRRRQNRNRWLTTGALLVVIVVIGLVVVPWVSSMLNSDSNEETPTATERNENPGLDGIIATGLPPEDFEPGDCLTDFTSTQDPATVIECDQPHEAELVGRQTFADADAYPGTDQMRAAAEEFCGSIQLTGTADAPVVIQVTNPSEGSWGEGDRRVDCLATTTEGQLTGTLVENPVVDNTGSASGEESPETDAEADTDEG</sequence>
<organism evidence="4 5">
    <name type="scientific">Citricoccus muralis</name>
    <dbReference type="NCBI Taxonomy" id="169134"/>
    <lineage>
        <taxon>Bacteria</taxon>
        <taxon>Bacillati</taxon>
        <taxon>Actinomycetota</taxon>
        <taxon>Actinomycetes</taxon>
        <taxon>Micrococcales</taxon>
        <taxon>Micrococcaceae</taxon>
        <taxon>Citricoccus</taxon>
    </lineage>
</organism>
<accession>A0ABY8H5V1</accession>
<keyword evidence="2" id="KW-0812">Transmembrane</keyword>
<dbReference type="Proteomes" id="UP001219037">
    <property type="component" value="Chromosome"/>
</dbReference>
<keyword evidence="2" id="KW-1133">Transmembrane helix</keyword>
<evidence type="ECO:0000259" key="3">
    <source>
        <dbReference type="Pfam" id="PF13845"/>
    </source>
</evidence>
<feature type="region of interest" description="Disordered" evidence="1">
    <location>
        <begin position="207"/>
        <end position="244"/>
    </location>
</feature>
<proteinExistence type="predicted"/>
<evidence type="ECO:0000256" key="1">
    <source>
        <dbReference type="SAM" id="MobiDB-lite"/>
    </source>
</evidence>
<dbReference type="EMBL" id="CP121252">
    <property type="protein sequence ID" value="WFP16033.1"/>
    <property type="molecule type" value="Genomic_DNA"/>
</dbReference>
<dbReference type="RefSeq" id="WP_278157200.1">
    <property type="nucleotide sequence ID" value="NZ_CP121252.1"/>
</dbReference>
<dbReference type="Pfam" id="PF13845">
    <property type="entry name" value="Septum_form"/>
    <property type="match status" value="1"/>
</dbReference>